<evidence type="ECO:0000313" key="4">
    <source>
        <dbReference type="EMBL" id="QBK85760.1"/>
    </source>
</evidence>
<dbReference type="GO" id="GO:0006302">
    <property type="term" value="P:double-strand break repair"/>
    <property type="evidence" value="ECO:0007669"/>
    <property type="project" value="InterPro"/>
</dbReference>
<accession>A0A481YS17</accession>
<dbReference type="Gene3D" id="3.40.50.300">
    <property type="entry name" value="P-loop containing nucleotide triphosphate hydrolases"/>
    <property type="match status" value="2"/>
</dbReference>
<feature type="coiled-coil region" evidence="1">
    <location>
        <begin position="505"/>
        <end position="539"/>
    </location>
</feature>
<proteinExistence type="predicted"/>
<reference evidence="4" key="1">
    <citation type="journal article" date="2019" name="MBio">
        <title>Virus Genomes from Deep Sea Sediments Expand the Ocean Megavirome and Support Independent Origins of Viral Gigantism.</title>
        <authorList>
            <person name="Backstrom D."/>
            <person name="Yutin N."/>
            <person name="Jorgensen S.L."/>
            <person name="Dharamshi J."/>
            <person name="Homa F."/>
            <person name="Zaremba-Niedwiedzka K."/>
            <person name="Spang A."/>
            <person name="Wolf Y.I."/>
            <person name="Koonin E.V."/>
            <person name="Ettema T.J."/>
        </authorList>
    </citation>
    <scope>NUCLEOTIDE SEQUENCE</scope>
</reference>
<feature type="domain" description="Rad50/SbcC-type AAA" evidence="3">
    <location>
        <begin position="2"/>
        <end position="257"/>
    </location>
</feature>
<dbReference type="Pfam" id="PF13476">
    <property type="entry name" value="AAA_23"/>
    <property type="match status" value="1"/>
</dbReference>
<name>A0A481YS17_9VIRU</name>
<feature type="compositionally biased region" description="Basic and acidic residues" evidence="2">
    <location>
        <begin position="583"/>
        <end position="600"/>
    </location>
</feature>
<dbReference type="PANTHER" id="PTHR32114">
    <property type="entry name" value="ABC TRANSPORTER ABCH.3"/>
    <property type="match status" value="1"/>
</dbReference>
<evidence type="ECO:0000256" key="1">
    <source>
        <dbReference type="SAM" id="Coils"/>
    </source>
</evidence>
<gene>
    <name evidence="4" type="ORF">LCMAC101_03550</name>
</gene>
<dbReference type="GO" id="GO:0016887">
    <property type="term" value="F:ATP hydrolysis activity"/>
    <property type="evidence" value="ECO:0007669"/>
    <property type="project" value="InterPro"/>
</dbReference>
<evidence type="ECO:0000259" key="3">
    <source>
        <dbReference type="Pfam" id="PF13476"/>
    </source>
</evidence>
<protein>
    <submittedName>
        <fullName evidence="4">Chromosome segregation ATPase</fullName>
    </submittedName>
</protein>
<dbReference type="EMBL" id="MK500327">
    <property type="protein sequence ID" value="QBK85760.1"/>
    <property type="molecule type" value="Genomic_DNA"/>
</dbReference>
<organism evidence="4">
    <name type="scientific">Marseillevirus LCMAC101</name>
    <dbReference type="NCBI Taxonomy" id="2506602"/>
    <lineage>
        <taxon>Viruses</taxon>
        <taxon>Varidnaviria</taxon>
        <taxon>Bamfordvirae</taxon>
        <taxon>Nucleocytoviricota</taxon>
        <taxon>Megaviricetes</taxon>
        <taxon>Pimascovirales</taxon>
        <taxon>Pimascovirales incertae sedis</taxon>
        <taxon>Marseilleviridae</taxon>
    </lineage>
</organism>
<evidence type="ECO:0000256" key="2">
    <source>
        <dbReference type="SAM" id="MobiDB-lite"/>
    </source>
</evidence>
<sequence>MKIKLKNFRFHEDFELEIPDEGFVLLSGVSGRGKTTILNGITYAFYGRTRVPYTHGKTTCRVDLEYKKDGRTVYITRSSHPNILTVKYKKGEYEGDAAQGVLDKILTINFDVYMASSYIVQQTYRSVLFMTPAQQLEFVETLTFNTDDHIECRQKFKSYTKECQTGVFKCEEQITLLKSQIQSSQECIKRSYDSDTIPDLGDLDPKQVRNEVQSIKKSIETLQKTDKSLGKKLKELQEEEDTKKTLVEEKKKLETELSQYKKMRANIGSIKLEDEVDKLEKKLQKTKRWLEQTRAYDTYTESLSSVDLLEEEHFKELKLQVKELKKQVPDDKKINALEKSCQKVKEEAHEESQEVKENMKNKIKKDDAVENVKRIFKEVKKLYDTQVKKPTALLEYLLKEKTEAEDDITKENDSLERNTNHLRQREAMKKVYQCPKCSSKLAVLDEILIFTKELPKSDKKDYQRNIDDNKELLETLNGEIIRISVWMGDLDDAIPFYKLKISGDDSVTREELRKLEKELKTIEDTRELVKNVLNQIKNKAIPTSILKVREEIEAKKKFPENFKPRNTADELQSDIEGLTSELESSKRQKGDHASMSREISARQEKLKKINKRLGHDRKVGVPDETAVATVESITDKLTENRKNTMGSVKRLTELQEDLEIVSAYDIYQKDISREKELKYDLKHKESELRLATKNLEAAHGLEQTVKEAEILAMEKTLSNINEFSRPYLEEMFSEPITVTLENYKDDSKGKSTSKKDCKLKMNTVVFYHGKRYNSIDELSGGEKQRCNLAFILAVNSMVGSSFLFLDECLNFLDAGANMDILTHLRSVADEKLVLVVSHEAIKGNFDDIIEL</sequence>
<feature type="coiled-coil region" evidence="1">
    <location>
        <begin position="398"/>
        <end position="425"/>
    </location>
</feature>
<feature type="coiled-coil region" evidence="1">
    <location>
        <begin position="334"/>
        <end position="365"/>
    </location>
</feature>
<dbReference type="InterPro" id="IPR038729">
    <property type="entry name" value="Rad50/SbcC_AAA"/>
</dbReference>
<dbReference type="PANTHER" id="PTHR32114:SF2">
    <property type="entry name" value="ABC TRANSPORTER ABCH.3"/>
    <property type="match status" value="1"/>
</dbReference>
<dbReference type="SUPFAM" id="SSF52540">
    <property type="entry name" value="P-loop containing nucleoside triphosphate hydrolases"/>
    <property type="match status" value="2"/>
</dbReference>
<dbReference type="InterPro" id="IPR027417">
    <property type="entry name" value="P-loop_NTPase"/>
</dbReference>
<feature type="coiled-coil region" evidence="1">
    <location>
        <begin position="219"/>
        <end position="289"/>
    </location>
</feature>
<keyword evidence="1" id="KW-0175">Coiled coil</keyword>
<feature type="region of interest" description="Disordered" evidence="2">
    <location>
        <begin position="581"/>
        <end position="600"/>
    </location>
</feature>